<dbReference type="Gene3D" id="3.10.20.850">
    <property type="entry name" value="Protein of unknown function DUF3861"/>
    <property type="match status" value="1"/>
</dbReference>
<protein>
    <recommendedName>
        <fullName evidence="3">DUF3861 domain-containing protein</fullName>
    </recommendedName>
</protein>
<comment type="caution">
    <text evidence="1">The sequence shown here is derived from an EMBL/GenBank/DDBJ whole genome shotgun (WGS) entry which is preliminary data.</text>
</comment>
<accession>A0A327KYP4</accession>
<gene>
    <name evidence="1" type="ORF">CH341_15770</name>
</gene>
<dbReference type="Pfam" id="PF12977">
    <property type="entry name" value="DUF3861"/>
    <property type="match status" value="1"/>
</dbReference>
<dbReference type="EMBL" id="NPEX01000103">
    <property type="protein sequence ID" value="RAI43154.1"/>
    <property type="molecule type" value="Genomic_DNA"/>
</dbReference>
<keyword evidence="2" id="KW-1185">Reference proteome</keyword>
<proteinExistence type="predicted"/>
<evidence type="ECO:0008006" key="3">
    <source>
        <dbReference type="Google" id="ProtNLM"/>
    </source>
</evidence>
<organism evidence="1 2">
    <name type="scientific">Rhodoplanes roseus</name>
    <dbReference type="NCBI Taxonomy" id="29409"/>
    <lineage>
        <taxon>Bacteria</taxon>
        <taxon>Pseudomonadati</taxon>
        <taxon>Pseudomonadota</taxon>
        <taxon>Alphaproteobacteria</taxon>
        <taxon>Hyphomicrobiales</taxon>
        <taxon>Nitrobacteraceae</taxon>
        <taxon>Rhodoplanes</taxon>
    </lineage>
</organism>
<name>A0A327KYP4_9BRAD</name>
<evidence type="ECO:0000313" key="1">
    <source>
        <dbReference type="EMBL" id="RAI43154.1"/>
    </source>
</evidence>
<evidence type="ECO:0000313" key="2">
    <source>
        <dbReference type="Proteomes" id="UP000249130"/>
    </source>
</evidence>
<dbReference type="InterPro" id="IPR038194">
    <property type="entry name" value="DUF3861_sf"/>
</dbReference>
<dbReference type="Proteomes" id="UP000249130">
    <property type="component" value="Unassembled WGS sequence"/>
</dbReference>
<dbReference type="AlphaFoldDB" id="A0A327KYP4"/>
<dbReference type="InterPro" id="IPR024476">
    <property type="entry name" value="DUF3861"/>
</dbReference>
<sequence length="96" mass="10481">MKHRYAVRIADTSARADGSATPEDIAFEVESHDDLNAIVAKMTERKIFDEAETKAFCVGLKLLGGVLLQHRADPLFADFAPAFGAFMKTLKRPAAS</sequence>
<dbReference type="RefSeq" id="WP_111419980.1">
    <property type="nucleotide sequence ID" value="NZ_NPEX01000103.1"/>
</dbReference>
<reference evidence="1 2" key="1">
    <citation type="submission" date="2017-07" db="EMBL/GenBank/DDBJ databases">
        <title>Draft Genome Sequences of Select Purple Nonsulfur Bacteria.</title>
        <authorList>
            <person name="Lasarre B."/>
            <person name="Mckinlay J.B."/>
        </authorList>
    </citation>
    <scope>NUCLEOTIDE SEQUENCE [LARGE SCALE GENOMIC DNA]</scope>
    <source>
        <strain evidence="1 2">DSM 5909</strain>
    </source>
</reference>